<dbReference type="SUPFAM" id="SSF46785">
    <property type="entry name" value="Winged helix' DNA-binding domain"/>
    <property type="match status" value="1"/>
</dbReference>
<dbReference type="InterPro" id="IPR036390">
    <property type="entry name" value="WH_DNA-bd_sf"/>
</dbReference>
<gene>
    <name evidence="7" type="ORF">FBY41_4681</name>
</gene>
<dbReference type="Pfam" id="PF00891">
    <property type="entry name" value="Methyltransf_2"/>
    <property type="match status" value="1"/>
</dbReference>
<keyword evidence="8" id="KW-1185">Reference proteome</keyword>
<organism evidence="7 8">
    <name type="scientific">Humibacillus xanthopallidus</name>
    <dbReference type="NCBI Taxonomy" id="412689"/>
    <lineage>
        <taxon>Bacteria</taxon>
        <taxon>Bacillati</taxon>
        <taxon>Actinomycetota</taxon>
        <taxon>Actinomycetes</taxon>
        <taxon>Micrococcales</taxon>
        <taxon>Intrasporangiaceae</taxon>
        <taxon>Humibacillus</taxon>
    </lineage>
</organism>
<dbReference type="PIRSF" id="PIRSF005739">
    <property type="entry name" value="O-mtase"/>
    <property type="match status" value="1"/>
</dbReference>
<dbReference type="PANTHER" id="PTHR43712">
    <property type="entry name" value="PUTATIVE (AFU_ORTHOLOGUE AFUA_4G14580)-RELATED"/>
    <property type="match status" value="1"/>
</dbReference>
<dbReference type="InterPro" id="IPR029063">
    <property type="entry name" value="SAM-dependent_MTases_sf"/>
</dbReference>
<dbReference type="EMBL" id="VFPM01000006">
    <property type="protein sequence ID" value="TQM54643.1"/>
    <property type="molecule type" value="Genomic_DNA"/>
</dbReference>
<dbReference type="InterPro" id="IPR012967">
    <property type="entry name" value="COMT_dimerisation"/>
</dbReference>
<dbReference type="Pfam" id="PF08100">
    <property type="entry name" value="Dimerisation"/>
    <property type="match status" value="1"/>
</dbReference>
<evidence type="ECO:0000259" key="6">
    <source>
        <dbReference type="Pfam" id="PF08100"/>
    </source>
</evidence>
<feature type="active site" description="Proton acceptor" evidence="4">
    <location>
        <position position="242"/>
    </location>
</feature>
<evidence type="ECO:0000256" key="3">
    <source>
        <dbReference type="ARBA" id="ARBA00022691"/>
    </source>
</evidence>
<proteinExistence type="predicted"/>
<sequence>MEPRDELTTLITGLRRSAALSVAAELGISDEIADAPLSIAVLATRVGADGDTLHRLMRVLVALGVYTETADGRYANTTVGECLRSDAPGSLRPLARTFQDPATWAAWGHLAHSVRTGENAFEALQGVDVWSYRGSHPQANAVFNATMASLTSRMATAVASAHDFAGLSTVVDVGGGDGVLLAAVLEQHEHVSGTVFDLPQALPSAPPEGSSASVAARWSAVSGDFFESVPAADAHLLKKVLHDWSDEQCVLILTTCRRSLNPGGVVLVVESLLDRPGHEVEAALSDLNMLVMPGGRERTTEEYAALFATAGLRLARVLETPTEVVVLEGVVDA</sequence>
<evidence type="ECO:0000256" key="1">
    <source>
        <dbReference type="ARBA" id="ARBA00022603"/>
    </source>
</evidence>
<protein>
    <submittedName>
        <fullName evidence="7">Hydroxyneurosporene-O-methyltransferase</fullName>
    </submittedName>
</protein>
<accession>A0A543H8Q3</accession>
<feature type="domain" description="O-methyltransferase dimerisation" evidence="6">
    <location>
        <begin position="10"/>
        <end position="83"/>
    </location>
</feature>
<reference evidence="7 8" key="1">
    <citation type="submission" date="2019-06" db="EMBL/GenBank/DDBJ databases">
        <title>Genome sequencing of plant associated microbes to promote plant fitness in Sorghum bicolor and Oryza sativa.</title>
        <authorList>
            <person name="Coleman-Derr D."/>
        </authorList>
    </citation>
    <scope>NUCLEOTIDE SEQUENCE [LARGE SCALE GENOMIC DNA]</scope>
    <source>
        <strain evidence="7 8">KV-663</strain>
    </source>
</reference>
<dbReference type="PANTHER" id="PTHR43712:SF2">
    <property type="entry name" value="O-METHYLTRANSFERASE CICE"/>
    <property type="match status" value="1"/>
</dbReference>
<comment type="caution">
    <text evidence="7">The sequence shown here is derived from an EMBL/GenBank/DDBJ whole genome shotgun (WGS) entry which is preliminary data.</text>
</comment>
<evidence type="ECO:0000259" key="5">
    <source>
        <dbReference type="Pfam" id="PF00891"/>
    </source>
</evidence>
<dbReference type="InterPro" id="IPR016461">
    <property type="entry name" value="COMT-like"/>
</dbReference>
<dbReference type="AlphaFoldDB" id="A0A543H8Q3"/>
<dbReference type="OrthoDB" id="4145676at2"/>
<keyword evidence="3" id="KW-0949">S-adenosyl-L-methionine</keyword>
<keyword evidence="2 7" id="KW-0808">Transferase</keyword>
<dbReference type="PROSITE" id="PS51683">
    <property type="entry name" value="SAM_OMT_II"/>
    <property type="match status" value="1"/>
</dbReference>
<dbReference type="SUPFAM" id="SSF53335">
    <property type="entry name" value="S-adenosyl-L-methionine-dependent methyltransferases"/>
    <property type="match status" value="1"/>
</dbReference>
<evidence type="ECO:0000313" key="7">
    <source>
        <dbReference type="EMBL" id="TQM54643.1"/>
    </source>
</evidence>
<keyword evidence="1 7" id="KW-0489">Methyltransferase</keyword>
<dbReference type="GO" id="GO:0032259">
    <property type="term" value="P:methylation"/>
    <property type="evidence" value="ECO:0007669"/>
    <property type="project" value="UniProtKB-KW"/>
</dbReference>
<evidence type="ECO:0000256" key="2">
    <source>
        <dbReference type="ARBA" id="ARBA00022679"/>
    </source>
</evidence>
<dbReference type="InterPro" id="IPR001077">
    <property type="entry name" value="COMT_C"/>
</dbReference>
<name>A0A543H8Q3_9MICO</name>
<dbReference type="GO" id="GO:0008171">
    <property type="term" value="F:O-methyltransferase activity"/>
    <property type="evidence" value="ECO:0007669"/>
    <property type="project" value="InterPro"/>
</dbReference>
<dbReference type="GO" id="GO:0046983">
    <property type="term" value="F:protein dimerization activity"/>
    <property type="evidence" value="ECO:0007669"/>
    <property type="project" value="InterPro"/>
</dbReference>
<evidence type="ECO:0000256" key="4">
    <source>
        <dbReference type="PIRSR" id="PIRSR005739-1"/>
    </source>
</evidence>
<dbReference type="Gene3D" id="3.40.50.150">
    <property type="entry name" value="Vaccinia Virus protein VP39"/>
    <property type="match status" value="1"/>
</dbReference>
<dbReference type="Gene3D" id="1.10.10.10">
    <property type="entry name" value="Winged helix-like DNA-binding domain superfamily/Winged helix DNA-binding domain"/>
    <property type="match status" value="1"/>
</dbReference>
<dbReference type="Proteomes" id="UP000316747">
    <property type="component" value="Unassembled WGS sequence"/>
</dbReference>
<feature type="domain" description="O-methyltransferase C-terminal" evidence="5">
    <location>
        <begin position="107"/>
        <end position="312"/>
    </location>
</feature>
<dbReference type="RefSeq" id="WP_141847688.1">
    <property type="nucleotide sequence ID" value="NZ_VFPM01000006.1"/>
</dbReference>
<dbReference type="Gene3D" id="1.10.287.1350">
    <property type="match status" value="1"/>
</dbReference>
<dbReference type="InterPro" id="IPR036388">
    <property type="entry name" value="WH-like_DNA-bd_sf"/>
</dbReference>
<evidence type="ECO:0000313" key="8">
    <source>
        <dbReference type="Proteomes" id="UP000316747"/>
    </source>
</evidence>